<dbReference type="InterPro" id="IPR050121">
    <property type="entry name" value="Cytochrome_P450_monoxygenase"/>
</dbReference>
<name>W3WIV8_PESFW</name>
<evidence type="ECO:0000256" key="2">
    <source>
        <dbReference type="ARBA" id="ARBA00022723"/>
    </source>
</evidence>
<dbReference type="PANTHER" id="PTHR24305:SF222">
    <property type="entry name" value="CYTOCHROME P450 MONOOXYGENASE STCS"/>
    <property type="match status" value="1"/>
</dbReference>
<dbReference type="InterPro" id="IPR001128">
    <property type="entry name" value="Cyt_P450"/>
</dbReference>
<dbReference type="InterPro" id="IPR002401">
    <property type="entry name" value="Cyt_P450_E_grp-I"/>
</dbReference>
<dbReference type="AlphaFoldDB" id="W3WIV8"/>
<dbReference type="eggNOG" id="KOG0157">
    <property type="taxonomic scope" value="Eukaryota"/>
</dbReference>
<keyword evidence="1 4" id="KW-0349">Heme</keyword>
<dbReference type="GeneID" id="19279814"/>
<dbReference type="Gene3D" id="1.10.630.10">
    <property type="entry name" value="Cytochrome P450"/>
    <property type="match status" value="1"/>
</dbReference>
<feature type="binding site" description="axial binding residue" evidence="4">
    <location>
        <position position="463"/>
    </location>
    <ligand>
        <name>heme</name>
        <dbReference type="ChEBI" id="CHEBI:30413"/>
    </ligand>
    <ligandPart>
        <name>Fe</name>
        <dbReference type="ChEBI" id="CHEBI:18248"/>
    </ligandPart>
</feature>
<dbReference type="GO" id="GO:0005506">
    <property type="term" value="F:iron ion binding"/>
    <property type="evidence" value="ECO:0007669"/>
    <property type="project" value="InterPro"/>
</dbReference>
<dbReference type="CDD" id="cd11051">
    <property type="entry name" value="CYP59-like"/>
    <property type="match status" value="1"/>
</dbReference>
<evidence type="ECO:0000256" key="4">
    <source>
        <dbReference type="PIRSR" id="PIRSR602401-1"/>
    </source>
</evidence>
<proteinExistence type="predicted"/>
<protein>
    <recommendedName>
        <fullName evidence="7">Cytochrome P450</fullName>
    </recommendedName>
</protein>
<evidence type="ECO:0000256" key="1">
    <source>
        <dbReference type="ARBA" id="ARBA00022617"/>
    </source>
</evidence>
<dbReference type="GO" id="GO:0004497">
    <property type="term" value="F:monooxygenase activity"/>
    <property type="evidence" value="ECO:0007669"/>
    <property type="project" value="InterPro"/>
</dbReference>
<dbReference type="RefSeq" id="XP_007841573.1">
    <property type="nucleotide sequence ID" value="XM_007843382.1"/>
</dbReference>
<comment type="cofactor">
    <cofactor evidence="4">
        <name>heme</name>
        <dbReference type="ChEBI" id="CHEBI:30413"/>
    </cofactor>
</comment>
<dbReference type="Proteomes" id="UP000030651">
    <property type="component" value="Unassembled WGS sequence"/>
</dbReference>
<gene>
    <name evidence="5" type="ORF">PFICI_14801</name>
</gene>
<dbReference type="OMA" id="ILLQWTF"/>
<dbReference type="GO" id="GO:0020037">
    <property type="term" value="F:heme binding"/>
    <property type="evidence" value="ECO:0007669"/>
    <property type="project" value="InterPro"/>
</dbReference>
<dbReference type="PRINTS" id="PR00463">
    <property type="entry name" value="EP450I"/>
</dbReference>
<dbReference type="GO" id="GO:0016705">
    <property type="term" value="F:oxidoreductase activity, acting on paired donors, with incorporation or reduction of molecular oxygen"/>
    <property type="evidence" value="ECO:0007669"/>
    <property type="project" value="InterPro"/>
</dbReference>
<dbReference type="KEGG" id="pfy:PFICI_14801"/>
<evidence type="ECO:0000313" key="6">
    <source>
        <dbReference type="Proteomes" id="UP000030651"/>
    </source>
</evidence>
<accession>W3WIV8</accession>
<dbReference type="OrthoDB" id="10029320at2759"/>
<sequence>MLRPILLAAIALLATYLYNKLRYKRLTQHAKLPQLPPSLLLGHLKTLDKLIKRGPADRHPDVMFSEMHESLGSPPLMFVDLRPVNRPMVLVSSYEVAEQISKASQDFPTSIPKTDLSYMSSLTGPTSILHAHGDEWKALRKRYNPAFAPQHLMTLLPCIVDRIPKFIQHLDTLVKTGNEFAMVSLVTNLTFDIIGAVVMDVDLEAQPEDPSQQGELVRLYVELYSTFWDDKANFPWWMIPKTTMKRNRLEKRVNVLLDDMLRRKFAEHKTQGSDQSRSILSLSLQDATDLTPELLNETRDQIKTFLLAGHDTSSITLSWVFYWLSRNPHALNAVREELDNLLGPDSDPETIYAKLLSPDGPDLIRRMSYISAVLKETLRLHPPAATARYVKQGTGFTVRAPDGNDYCLDDMIIYNCEGLIQRDPTVYGESYYYFKPERWLVDAANSTIPAGAWRPFERGPRNCIGQDFAMIELRIIIAIVARRYDFVKVGLGELSFDGKGQPILNENGILVAKSEVYSTRQVNSKPVDGMKMKVKMASKSH</sequence>
<keyword evidence="2 4" id="KW-0479">Metal-binding</keyword>
<dbReference type="InParanoid" id="W3WIV8"/>
<dbReference type="Pfam" id="PF00067">
    <property type="entry name" value="p450"/>
    <property type="match status" value="1"/>
</dbReference>
<organism evidence="5 6">
    <name type="scientific">Pestalotiopsis fici (strain W106-1 / CGMCC3.15140)</name>
    <dbReference type="NCBI Taxonomy" id="1229662"/>
    <lineage>
        <taxon>Eukaryota</taxon>
        <taxon>Fungi</taxon>
        <taxon>Dikarya</taxon>
        <taxon>Ascomycota</taxon>
        <taxon>Pezizomycotina</taxon>
        <taxon>Sordariomycetes</taxon>
        <taxon>Xylariomycetidae</taxon>
        <taxon>Amphisphaeriales</taxon>
        <taxon>Sporocadaceae</taxon>
        <taxon>Pestalotiopsis</taxon>
    </lineage>
</organism>
<dbReference type="InterPro" id="IPR036396">
    <property type="entry name" value="Cyt_P450_sf"/>
</dbReference>
<keyword evidence="3 4" id="KW-0408">Iron</keyword>
<dbReference type="PANTHER" id="PTHR24305">
    <property type="entry name" value="CYTOCHROME P450"/>
    <property type="match status" value="1"/>
</dbReference>
<dbReference type="HOGENOM" id="CLU_020492_2_0_1"/>
<reference evidence="6" key="1">
    <citation type="journal article" date="2015" name="BMC Genomics">
        <title>Genomic and transcriptomic analysis of the endophytic fungus Pestalotiopsis fici reveals its lifestyle and high potential for synthesis of natural products.</title>
        <authorList>
            <person name="Wang X."/>
            <person name="Zhang X."/>
            <person name="Liu L."/>
            <person name="Xiang M."/>
            <person name="Wang W."/>
            <person name="Sun X."/>
            <person name="Che Y."/>
            <person name="Guo L."/>
            <person name="Liu G."/>
            <person name="Guo L."/>
            <person name="Wang C."/>
            <person name="Yin W.B."/>
            <person name="Stadler M."/>
            <person name="Zhang X."/>
            <person name="Liu X."/>
        </authorList>
    </citation>
    <scope>NUCLEOTIDE SEQUENCE [LARGE SCALE GENOMIC DNA]</scope>
    <source>
        <strain evidence="6">W106-1 / CGMCC3.15140</strain>
    </source>
</reference>
<evidence type="ECO:0000313" key="5">
    <source>
        <dbReference type="EMBL" id="ETS73855.1"/>
    </source>
</evidence>
<keyword evidence="6" id="KW-1185">Reference proteome</keyword>
<dbReference type="EMBL" id="KI912121">
    <property type="protein sequence ID" value="ETS73855.1"/>
    <property type="molecule type" value="Genomic_DNA"/>
</dbReference>
<dbReference type="SUPFAM" id="SSF48264">
    <property type="entry name" value="Cytochrome P450"/>
    <property type="match status" value="1"/>
</dbReference>
<evidence type="ECO:0008006" key="7">
    <source>
        <dbReference type="Google" id="ProtNLM"/>
    </source>
</evidence>
<dbReference type="PRINTS" id="PR00385">
    <property type="entry name" value="P450"/>
</dbReference>
<evidence type="ECO:0000256" key="3">
    <source>
        <dbReference type="ARBA" id="ARBA00023004"/>
    </source>
</evidence>